<feature type="binding site" evidence="8">
    <location>
        <position position="304"/>
    </location>
    <ligand>
        <name>Zn(2+)</name>
        <dbReference type="ChEBI" id="CHEBI:29105"/>
        <label>2</label>
    </ligand>
</feature>
<dbReference type="CDD" id="cd16012">
    <property type="entry name" value="ALP"/>
    <property type="match status" value="1"/>
</dbReference>
<evidence type="ECO:0000256" key="9">
    <source>
        <dbReference type="RuleBase" id="RU003946"/>
    </source>
</evidence>
<dbReference type="SMART" id="SM00098">
    <property type="entry name" value="alkPPc"/>
    <property type="match status" value="1"/>
</dbReference>
<dbReference type="InterPro" id="IPR001952">
    <property type="entry name" value="Alkaline_phosphatase"/>
</dbReference>
<dbReference type="PRINTS" id="PR00113">
    <property type="entry name" value="ALKPHPHTASE"/>
</dbReference>
<feature type="binding site" evidence="8">
    <location>
        <position position="131"/>
    </location>
    <ligand>
        <name>Mg(2+)</name>
        <dbReference type="ChEBI" id="CHEBI:18420"/>
    </ligand>
</feature>
<feature type="binding site" evidence="8">
    <location>
        <position position="303"/>
    </location>
    <ligand>
        <name>Zn(2+)</name>
        <dbReference type="ChEBI" id="CHEBI:29105"/>
        <label>2</label>
    </ligand>
</feature>
<evidence type="ECO:0000256" key="4">
    <source>
        <dbReference type="ARBA" id="ARBA00022801"/>
    </source>
</evidence>
<evidence type="ECO:0000256" key="6">
    <source>
        <dbReference type="ARBA" id="ARBA00022842"/>
    </source>
</evidence>
<evidence type="ECO:0000313" key="11">
    <source>
        <dbReference type="EMBL" id="BCI62616.1"/>
    </source>
</evidence>
<proteinExistence type="inferred from homology"/>
<feature type="binding site" evidence="8">
    <location>
        <position position="32"/>
    </location>
    <ligand>
        <name>Mg(2+)</name>
        <dbReference type="ChEBI" id="CHEBI:18420"/>
    </ligand>
</feature>
<comment type="cofactor">
    <cofactor evidence="8">
        <name>Zn(2+)</name>
        <dbReference type="ChEBI" id="CHEBI:29105"/>
    </cofactor>
    <text evidence="8">Binds 2 Zn(2+) ions.</text>
</comment>
<feature type="binding site" evidence="8">
    <location>
        <position position="260"/>
    </location>
    <ligand>
        <name>Zn(2+)</name>
        <dbReference type="ChEBI" id="CHEBI:29105"/>
        <label>2</label>
    </ligand>
</feature>
<keyword evidence="2" id="KW-0597">Phosphoprotein</keyword>
<accession>A0A7G1HSN5</accession>
<dbReference type="SUPFAM" id="SSF53649">
    <property type="entry name" value="Alkaline phosphatase-like"/>
    <property type="match status" value="1"/>
</dbReference>
<dbReference type="PROSITE" id="PS00123">
    <property type="entry name" value="ALKALINE_PHOSPHATASE"/>
    <property type="match status" value="1"/>
</dbReference>
<dbReference type="KEGG" id="copr:Cop2CBH44_09690"/>
<keyword evidence="5 8" id="KW-0862">Zinc</keyword>
<keyword evidence="3 8" id="KW-0479">Metal-binding</keyword>
<dbReference type="Proteomes" id="UP000594042">
    <property type="component" value="Chromosome"/>
</dbReference>
<evidence type="ECO:0000256" key="1">
    <source>
        <dbReference type="ARBA" id="ARBA00005984"/>
    </source>
</evidence>
<evidence type="ECO:0000256" key="5">
    <source>
        <dbReference type="ARBA" id="ARBA00022833"/>
    </source>
</evidence>
<dbReference type="Pfam" id="PF00245">
    <property type="entry name" value="Alk_phosphatase"/>
    <property type="match status" value="2"/>
</dbReference>
<dbReference type="AlphaFoldDB" id="A0A7G1HSN5"/>
<evidence type="ECO:0000256" key="2">
    <source>
        <dbReference type="ARBA" id="ARBA00022553"/>
    </source>
</evidence>
<keyword evidence="10" id="KW-0732">Signal</keyword>
<dbReference type="Gene3D" id="1.10.60.40">
    <property type="match status" value="1"/>
</dbReference>
<keyword evidence="12" id="KW-1185">Reference proteome</keyword>
<dbReference type="EMBL" id="AP023322">
    <property type="protein sequence ID" value="BCI62616.1"/>
    <property type="molecule type" value="Genomic_DNA"/>
</dbReference>
<comment type="similarity">
    <text evidence="1 9">Belongs to the alkaline phosphatase family.</text>
</comment>
<feature type="binding site" evidence="8">
    <location>
        <position position="32"/>
    </location>
    <ligand>
        <name>Zn(2+)</name>
        <dbReference type="ChEBI" id="CHEBI:29105"/>
        <label>2</label>
    </ligand>
</feature>
<keyword evidence="6 8" id="KW-0460">Magnesium</keyword>
<feature type="binding site" evidence="8">
    <location>
        <position position="129"/>
    </location>
    <ligand>
        <name>Mg(2+)</name>
        <dbReference type="ChEBI" id="CHEBI:18420"/>
    </ligand>
</feature>
<evidence type="ECO:0000256" key="3">
    <source>
        <dbReference type="ARBA" id="ARBA00022723"/>
    </source>
</evidence>
<organism evidence="11 12">
    <name type="scientific">Coprobacter secundus subsp. similis</name>
    <dbReference type="NCBI Taxonomy" id="2751153"/>
    <lineage>
        <taxon>Bacteria</taxon>
        <taxon>Pseudomonadati</taxon>
        <taxon>Bacteroidota</taxon>
        <taxon>Bacteroidia</taxon>
        <taxon>Bacteroidales</taxon>
        <taxon>Barnesiellaceae</taxon>
        <taxon>Coprobacter</taxon>
    </lineage>
</organism>
<name>A0A7G1HSN5_9BACT</name>
<protein>
    <submittedName>
        <fullName evidence="11">Alkaline phosphatase</fullName>
    </submittedName>
</protein>
<dbReference type="GO" id="GO:0004035">
    <property type="term" value="F:alkaline phosphatase activity"/>
    <property type="evidence" value="ECO:0007669"/>
    <property type="project" value="TreeGrafter"/>
</dbReference>
<comment type="cofactor">
    <cofactor evidence="8">
        <name>Mg(2+)</name>
        <dbReference type="ChEBI" id="CHEBI:18420"/>
    </cofactor>
    <text evidence="8">Binds 1 Mg(2+) ion.</text>
</comment>
<gene>
    <name evidence="11" type="ORF">Cop2CBH44_09690</name>
</gene>
<evidence type="ECO:0000256" key="8">
    <source>
        <dbReference type="PIRSR" id="PIRSR601952-2"/>
    </source>
</evidence>
<feature type="binding site" evidence="8">
    <location>
        <position position="255"/>
    </location>
    <ligand>
        <name>Mg(2+)</name>
        <dbReference type="ChEBI" id="CHEBI:18420"/>
    </ligand>
</feature>
<dbReference type="RefSeq" id="WP_021929908.1">
    <property type="nucleotide sequence ID" value="NZ_AP023322.1"/>
</dbReference>
<evidence type="ECO:0000256" key="10">
    <source>
        <dbReference type="SAM" id="SignalP"/>
    </source>
</evidence>
<keyword evidence="4" id="KW-0378">Hydrolase</keyword>
<feature type="binding site" evidence="8">
    <location>
        <position position="264"/>
    </location>
    <ligand>
        <name>Zn(2+)</name>
        <dbReference type="ChEBI" id="CHEBI:29105"/>
        <label>2</label>
    </ligand>
</feature>
<dbReference type="InterPro" id="IPR018299">
    <property type="entry name" value="Alkaline_phosphatase_AS"/>
</dbReference>
<dbReference type="PANTHER" id="PTHR11596:SF5">
    <property type="entry name" value="ALKALINE PHOSPHATASE"/>
    <property type="match status" value="1"/>
</dbReference>
<feature type="binding site" evidence="8">
    <location>
        <position position="423"/>
    </location>
    <ligand>
        <name>Zn(2+)</name>
        <dbReference type="ChEBI" id="CHEBI:29105"/>
        <label>2</label>
    </ligand>
</feature>
<dbReference type="InterPro" id="IPR017850">
    <property type="entry name" value="Alkaline_phosphatase_core_sf"/>
</dbReference>
<feature type="active site" description="Phosphoserine intermediate" evidence="7">
    <location>
        <position position="80"/>
    </location>
</feature>
<evidence type="ECO:0000256" key="7">
    <source>
        <dbReference type="PIRSR" id="PIRSR601952-1"/>
    </source>
</evidence>
<dbReference type="GO" id="GO:0046872">
    <property type="term" value="F:metal ion binding"/>
    <property type="evidence" value="ECO:0007669"/>
    <property type="project" value="UniProtKB-KW"/>
</dbReference>
<reference evidence="12" key="1">
    <citation type="submission" date="2020-07" db="EMBL/GenBank/DDBJ databases">
        <title>Complete genome sequencing of Coprobacter sp. strain 2CBH44.</title>
        <authorList>
            <person name="Sakamoto M."/>
            <person name="Murakami T."/>
            <person name="Mori H."/>
        </authorList>
    </citation>
    <scope>NUCLEOTIDE SEQUENCE [LARGE SCALE GENOMIC DNA]</scope>
    <source>
        <strain evidence="12">2CBH44</strain>
    </source>
</reference>
<evidence type="ECO:0000313" key="12">
    <source>
        <dbReference type="Proteomes" id="UP000594042"/>
    </source>
</evidence>
<feature type="signal peptide" evidence="10">
    <location>
        <begin position="1"/>
        <end position="20"/>
    </location>
</feature>
<dbReference type="Gene3D" id="3.40.720.10">
    <property type="entry name" value="Alkaline Phosphatase, subunit A"/>
    <property type="match status" value="1"/>
</dbReference>
<sequence>MKKYTLLFLLLFAFSVPFRAAGPKYIFFFIGDGMGLNQVEAARQYNENMPDNLRKKMPFLSFPVQSVVTTFSASNRITDSAAAGTALATGEKTTNGTLGLNSKNRESIAKQFKKSGRKVGIITSVSIDHATPGAFYATQPERDMYYEIGLQGADSGFDFLGGSGLLQPQKAPDKINLYDYFRDNDYTICWGKNDYKYDKNFSGKILFLSNDSLYCDALKYSIDRKPEELSLLDLTECALHHLSQNSPKGFFVMIEGGKIDWASHSNDAATMIKETLDFSESIQCAYDFYLDHPRETLIIITADHETGGCILGNGTMDVNTELLQYQKMSGSEMSFYLEQVKKKHPGMTWTEMRELLSELTGLGKEVPLTLEEEARLMVSFQHWYQEDVSKSVRSLYSETNAFVSLAISILNEKAHISWASDNHSASQVPLFAIGEGASRFSGRLDNTDIPQRLREITRLK</sequence>
<feature type="chain" id="PRO_5028890455" evidence="10">
    <location>
        <begin position="21"/>
        <end position="460"/>
    </location>
</feature>
<dbReference type="PANTHER" id="PTHR11596">
    <property type="entry name" value="ALKALINE PHOSPHATASE"/>
    <property type="match status" value="1"/>
</dbReference>